<evidence type="ECO:0000313" key="2">
    <source>
        <dbReference type="EMBL" id="MBO2008203.1"/>
    </source>
</evidence>
<evidence type="ECO:0000313" key="3">
    <source>
        <dbReference type="Proteomes" id="UP000664369"/>
    </source>
</evidence>
<proteinExistence type="predicted"/>
<evidence type="ECO:0008006" key="4">
    <source>
        <dbReference type="Google" id="ProtNLM"/>
    </source>
</evidence>
<organism evidence="2 3">
    <name type="scientific">Hymenobacter negativus</name>
    <dbReference type="NCBI Taxonomy" id="2795026"/>
    <lineage>
        <taxon>Bacteria</taxon>
        <taxon>Pseudomonadati</taxon>
        <taxon>Bacteroidota</taxon>
        <taxon>Cytophagia</taxon>
        <taxon>Cytophagales</taxon>
        <taxon>Hymenobacteraceae</taxon>
        <taxon>Hymenobacter</taxon>
    </lineage>
</organism>
<gene>
    <name evidence="2" type="ORF">J4E00_04015</name>
</gene>
<comment type="caution">
    <text evidence="2">The sequence shown here is derived from an EMBL/GenBank/DDBJ whole genome shotgun (WGS) entry which is preliminary data.</text>
</comment>
<dbReference type="EMBL" id="JAGETZ010000001">
    <property type="protein sequence ID" value="MBO2008203.1"/>
    <property type="molecule type" value="Genomic_DNA"/>
</dbReference>
<keyword evidence="1" id="KW-0812">Transmembrane</keyword>
<accession>A0ABS3QAC6</accession>
<reference evidence="2 3" key="1">
    <citation type="submission" date="2021-03" db="EMBL/GenBank/DDBJ databases">
        <authorList>
            <person name="Kim M.K."/>
        </authorList>
    </citation>
    <scope>NUCLEOTIDE SEQUENCE [LARGE SCALE GENOMIC DNA]</scope>
    <source>
        <strain evidence="2 3">BT442</strain>
    </source>
</reference>
<feature type="transmembrane region" description="Helical" evidence="1">
    <location>
        <begin position="45"/>
        <end position="65"/>
    </location>
</feature>
<evidence type="ECO:0000256" key="1">
    <source>
        <dbReference type="SAM" id="Phobius"/>
    </source>
</evidence>
<sequence length="110" mass="12271">MIRVVTQMRAVLLFYRSVAPFVLGVSALLLGFVLLPLLLEGKAGGSLPTLLLVKVLTYPVVCYLAEQMRPDQYWFFFNLGLTRRRLWTSLAALDSLLFLGVAVLLKSLLA</sequence>
<name>A0ABS3QAC6_9BACT</name>
<feature type="transmembrane region" description="Helical" evidence="1">
    <location>
        <begin position="12"/>
        <end position="39"/>
    </location>
</feature>
<keyword evidence="1" id="KW-0472">Membrane</keyword>
<dbReference type="Proteomes" id="UP000664369">
    <property type="component" value="Unassembled WGS sequence"/>
</dbReference>
<feature type="transmembrane region" description="Helical" evidence="1">
    <location>
        <begin position="86"/>
        <end position="105"/>
    </location>
</feature>
<keyword evidence="1" id="KW-1133">Transmembrane helix</keyword>
<keyword evidence="3" id="KW-1185">Reference proteome</keyword>
<dbReference type="RefSeq" id="WP_208173714.1">
    <property type="nucleotide sequence ID" value="NZ_JAGETZ010000001.1"/>
</dbReference>
<protein>
    <recommendedName>
        <fullName evidence="4">ABC transporter permease</fullName>
    </recommendedName>
</protein>